<dbReference type="Pfam" id="PF12840">
    <property type="entry name" value="HTH_20"/>
    <property type="match status" value="1"/>
</dbReference>
<gene>
    <name evidence="2" type="ORF">GCM10008938_23310</name>
</gene>
<comment type="caution">
    <text evidence="2">The sequence shown here is derived from an EMBL/GenBank/DDBJ whole genome shotgun (WGS) entry which is preliminary data.</text>
</comment>
<feature type="domain" description="HTH arsR-type" evidence="1">
    <location>
        <begin position="18"/>
        <end position="94"/>
    </location>
</feature>
<dbReference type="SUPFAM" id="SSF46785">
    <property type="entry name" value="Winged helix' DNA-binding domain"/>
    <property type="match status" value="1"/>
</dbReference>
<dbReference type="Gene3D" id="1.10.10.10">
    <property type="entry name" value="Winged helix-like DNA-binding domain superfamily/Winged helix DNA-binding domain"/>
    <property type="match status" value="1"/>
</dbReference>
<dbReference type="InterPro" id="IPR036388">
    <property type="entry name" value="WH-like_DNA-bd_sf"/>
</dbReference>
<dbReference type="InterPro" id="IPR001845">
    <property type="entry name" value="HTH_ArsR_DNA-bd_dom"/>
</dbReference>
<evidence type="ECO:0000313" key="2">
    <source>
        <dbReference type="EMBL" id="GGJ36522.1"/>
    </source>
</evidence>
<protein>
    <submittedName>
        <fullName evidence="2">Transcriptional regulator</fullName>
    </submittedName>
</protein>
<evidence type="ECO:0000313" key="3">
    <source>
        <dbReference type="Proteomes" id="UP000632222"/>
    </source>
</evidence>
<dbReference type="RefSeq" id="WP_189002857.1">
    <property type="nucleotide sequence ID" value="NZ_BMOD01000007.1"/>
</dbReference>
<keyword evidence="3" id="KW-1185">Reference proteome</keyword>
<dbReference type="EMBL" id="BMOD01000007">
    <property type="protein sequence ID" value="GGJ36522.1"/>
    <property type="molecule type" value="Genomic_DNA"/>
</dbReference>
<reference evidence="3" key="1">
    <citation type="journal article" date="2019" name="Int. J. Syst. Evol. Microbiol.">
        <title>The Global Catalogue of Microorganisms (GCM) 10K type strain sequencing project: providing services to taxonomists for standard genome sequencing and annotation.</title>
        <authorList>
            <consortium name="The Broad Institute Genomics Platform"/>
            <consortium name="The Broad Institute Genome Sequencing Center for Infectious Disease"/>
            <person name="Wu L."/>
            <person name="Ma J."/>
        </authorList>
    </citation>
    <scope>NUCLEOTIDE SEQUENCE [LARGE SCALE GENOMIC DNA]</scope>
    <source>
        <strain evidence="3">JCM 14370</strain>
    </source>
</reference>
<evidence type="ECO:0000259" key="1">
    <source>
        <dbReference type="SMART" id="SM00418"/>
    </source>
</evidence>
<accession>A0ABQ2D3Q0</accession>
<dbReference type="CDD" id="cd00090">
    <property type="entry name" value="HTH_ARSR"/>
    <property type="match status" value="1"/>
</dbReference>
<dbReference type="Proteomes" id="UP000632222">
    <property type="component" value="Unassembled WGS sequence"/>
</dbReference>
<organism evidence="2 3">
    <name type="scientific">Deinococcus roseus</name>
    <dbReference type="NCBI Taxonomy" id="392414"/>
    <lineage>
        <taxon>Bacteria</taxon>
        <taxon>Thermotogati</taxon>
        <taxon>Deinococcota</taxon>
        <taxon>Deinococci</taxon>
        <taxon>Deinococcales</taxon>
        <taxon>Deinococcaceae</taxon>
        <taxon>Deinococcus</taxon>
    </lineage>
</organism>
<name>A0ABQ2D3Q0_9DEIO</name>
<dbReference type="InterPro" id="IPR036390">
    <property type="entry name" value="WH_DNA-bd_sf"/>
</dbReference>
<proteinExistence type="predicted"/>
<sequence length="320" mass="36134">MIIARNKTLVIDGDDAQKVLSALNSDTRLLMLSLLSHRAMNMSALTEALGQPHSTVAFNLKQLEDAGLLRVQYIPGTRGKQKMISKNYDEILLKLPGVNIEAELDIVEVSMPIGNYKRFQAKPTCGLASDTKFIGLIDDPRSFYEPEHVYAQIMWFRSGYVEYDFPNNLPYGSVATEIELSMEICSEAPEYELDWPSDITLWVNGIEVGTWTSPGDFGGVKAKLTPSWWSLDQTTHGLLKRWRITQEGSFIDGERLSPVSIRDVNIQDAAHIEVKLGVKPDARHPGGMNLFGKRFGNYEQDIVMRTRYAFQEGERPYKIK</sequence>
<dbReference type="InterPro" id="IPR011991">
    <property type="entry name" value="ArsR-like_HTH"/>
</dbReference>
<dbReference type="SMART" id="SM00418">
    <property type="entry name" value="HTH_ARSR"/>
    <property type="match status" value="1"/>
</dbReference>